<feature type="compositionally biased region" description="Basic and acidic residues" evidence="1">
    <location>
        <begin position="493"/>
        <end position="510"/>
    </location>
</feature>
<evidence type="ECO:0000313" key="3">
    <source>
        <dbReference type="Proteomes" id="UP000030669"/>
    </source>
</evidence>
<feature type="compositionally biased region" description="Basic residues" evidence="1">
    <location>
        <begin position="782"/>
        <end position="791"/>
    </location>
</feature>
<reference evidence="2 3" key="1">
    <citation type="journal article" date="2012" name="Science">
        <title>The Paleozoic origin of enzymatic lignin decomposition reconstructed from 31 fungal genomes.</title>
        <authorList>
            <person name="Floudas D."/>
            <person name="Binder M."/>
            <person name="Riley R."/>
            <person name="Barry K."/>
            <person name="Blanchette R.A."/>
            <person name="Henrissat B."/>
            <person name="Martinez A.T."/>
            <person name="Otillar R."/>
            <person name="Spatafora J.W."/>
            <person name="Yadav J.S."/>
            <person name="Aerts A."/>
            <person name="Benoit I."/>
            <person name="Boyd A."/>
            <person name="Carlson A."/>
            <person name="Copeland A."/>
            <person name="Coutinho P.M."/>
            <person name="de Vries R.P."/>
            <person name="Ferreira P."/>
            <person name="Findley K."/>
            <person name="Foster B."/>
            <person name="Gaskell J."/>
            <person name="Glotzer D."/>
            <person name="Gorecki P."/>
            <person name="Heitman J."/>
            <person name="Hesse C."/>
            <person name="Hori C."/>
            <person name="Igarashi K."/>
            <person name="Jurgens J.A."/>
            <person name="Kallen N."/>
            <person name="Kersten P."/>
            <person name="Kohler A."/>
            <person name="Kuees U."/>
            <person name="Kumar T.K.A."/>
            <person name="Kuo A."/>
            <person name="LaButti K."/>
            <person name="Larrondo L.F."/>
            <person name="Lindquist E."/>
            <person name="Ling A."/>
            <person name="Lombard V."/>
            <person name="Lucas S."/>
            <person name="Lundell T."/>
            <person name="Martin R."/>
            <person name="McLaughlin D.J."/>
            <person name="Morgenstern I."/>
            <person name="Morin E."/>
            <person name="Murat C."/>
            <person name="Nagy L.G."/>
            <person name="Nolan M."/>
            <person name="Ohm R.A."/>
            <person name="Patyshakuliyeva A."/>
            <person name="Rokas A."/>
            <person name="Ruiz-Duenas F.J."/>
            <person name="Sabat G."/>
            <person name="Salamov A."/>
            <person name="Samejima M."/>
            <person name="Schmutz J."/>
            <person name="Slot J.C."/>
            <person name="St John F."/>
            <person name="Stenlid J."/>
            <person name="Sun H."/>
            <person name="Sun S."/>
            <person name="Syed K."/>
            <person name="Tsang A."/>
            <person name="Wiebenga A."/>
            <person name="Young D."/>
            <person name="Pisabarro A."/>
            <person name="Eastwood D.C."/>
            <person name="Martin F."/>
            <person name="Cullen D."/>
            <person name="Grigoriev I.V."/>
            <person name="Hibbett D.S."/>
        </authorList>
    </citation>
    <scope>NUCLEOTIDE SEQUENCE [LARGE SCALE GENOMIC DNA]</scope>
    <source>
        <strain evidence="2 3">ATCC 11539</strain>
    </source>
</reference>
<dbReference type="OMA" id="NENLLAH"/>
<dbReference type="RefSeq" id="XP_007869432.1">
    <property type="nucleotide sequence ID" value="XM_007871241.1"/>
</dbReference>
<feature type="compositionally biased region" description="Polar residues" evidence="1">
    <location>
        <begin position="421"/>
        <end position="433"/>
    </location>
</feature>
<feature type="region of interest" description="Disordered" evidence="1">
    <location>
        <begin position="368"/>
        <end position="433"/>
    </location>
</feature>
<feature type="region of interest" description="Disordered" evidence="1">
    <location>
        <begin position="463"/>
        <end position="547"/>
    </location>
</feature>
<feature type="region of interest" description="Disordered" evidence="1">
    <location>
        <begin position="661"/>
        <end position="719"/>
    </location>
</feature>
<evidence type="ECO:0000313" key="2">
    <source>
        <dbReference type="EMBL" id="EPQ52263.1"/>
    </source>
</evidence>
<dbReference type="AlphaFoldDB" id="S7PXL9"/>
<gene>
    <name evidence="2" type="ORF">GLOTRDRAFT_95888</name>
</gene>
<feature type="compositionally biased region" description="Low complexity" evidence="1">
    <location>
        <begin position="314"/>
        <end position="330"/>
    </location>
</feature>
<feature type="region of interest" description="Disordered" evidence="1">
    <location>
        <begin position="299"/>
        <end position="348"/>
    </location>
</feature>
<feature type="region of interest" description="Disordered" evidence="1">
    <location>
        <begin position="734"/>
        <end position="791"/>
    </location>
</feature>
<dbReference type="KEGG" id="gtr:GLOTRDRAFT_95888"/>
<feature type="compositionally biased region" description="Polar residues" evidence="1">
    <location>
        <begin position="467"/>
        <end position="479"/>
    </location>
</feature>
<dbReference type="HOGENOM" id="CLU_354894_0_0_1"/>
<feature type="region of interest" description="Disordered" evidence="1">
    <location>
        <begin position="49"/>
        <end position="255"/>
    </location>
</feature>
<dbReference type="EMBL" id="KB469308">
    <property type="protein sequence ID" value="EPQ52263.1"/>
    <property type="molecule type" value="Genomic_DNA"/>
</dbReference>
<evidence type="ECO:0000256" key="1">
    <source>
        <dbReference type="SAM" id="MobiDB-lite"/>
    </source>
</evidence>
<organism evidence="2 3">
    <name type="scientific">Gloeophyllum trabeum (strain ATCC 11539 / FP-39264 / Madison 617)</name>
    <name type="common">Brown rot fungus</name>
    <dbReference type="NCBI Taxonomy" id="670483"/>
    <lineage>
        <taxon>Eukaryota</taxon>
        <taxon>Fungi</taxon>
        <taxon>Dikarya</taxon>
        <taxon>Basidiomycota</taxon>
        <taxon>Agaricomycotina</taxon>
        <taxon>Agaricomycetes</taxon>
        <taxon>Gloeophyllales</taxon>
        <taxon>Gloeophyllaceae</taxon>
        <taxon>Gloeophyllum</taxon>
    </lineage>
</organism>
<accession>S7PXL9</accession>
<feature type="compositionally biased region" description="Polar residues" evidence="1">
    <location>
        <begin position="49"/>
        <end position="66"/>
    </location>
</feature>
<proteinExistence type="predicted"/>
<keyword evidence="3" id="KW-1185">Reference proteome</keyword>
<feature type="compositionally biased region" description="Basic and acidic residues" evidence="1">
    <location>
        <begin position="673"/>
        <end position="697"/>
    </location>
</feature>
<feature type="compositionally biased region" description="Polar residues" evidence="1">
    <location>
        <begin position="120"/>
        <end position="130"/>
    </location>
</feature>
<sequence>MKISMTRPSNCQIWKCSTPDLAVTLSLWLATLDFEWHTGLDIAYSATPEHNPSSFMSNGVSSSTAAPTRRLRNTRQREERRGRTTATPALLGGRRAKRANKVKIETPPAHLPAQDGEPSLHSQQAGQDGQDTALESERDRRAGSPLAPANLSPILSHLPSRRTTPPRAPSIPDETLNAGFPSAEPNHGLSSSSPLTASEGAESILAGSPSKLAQPGRSSLKRKRSRPSLIPGDGDQRRRSFPVSTHSGYNPVLPPAIPYIEPSKSFTRAQPANPFLGPPNRTRQRRIFRASSPLDLDEAVRPVLSADEPSKAGRSILRSSSSPPQSGRTPASRRSQAPPPDAIPDMDASGALNEALQDRDPYQSASAAGFTTQLNPPPPAFERSLVSPDARPGYPQAHRETEDIVPPVAEPSRNINVALPQPSSASRSSPLTNNVNVESSALSHDGAPAAGLGLSGVTPIASHGNVGASSQAAEPSSRSADIPEMVPNGHSPIHTEDLIHVDPPLNREPHPPQGSPSRSPHSVVPRYPSHPATPSGRASSPVSEGEQCEGPMYVADFTYPPPPKYAAYGANWLDAMADTLNQSMSYLKHEIQQVIEESMVIFAEMTLLKQEVDREEVWMNKFIWRIEQICGEALANDLLNKATEEAKREIQAWELARRGDANSDATDAGFEVRPLEVEDRSDNPHEEPVEPVRPRVDKGKRRATSAELEYEDEVESSAARENLSDAAALVMQASNLTGSVPQDDPHHRVATSHHLSPPVGRKRSREERECEGEDVQENDRLQKKHNHRLSR</sequence>
<feature type="compositionally biased region" description="Low complexity" evidence="1">
    <location>
        <begin position="515"/>
        <end position="530"/>
    </location>
</feature>
<dbReference type="Proteomes" id="UP000030669">
    <property type="component" value="Unassembled WGS sequence"/>
</dbReference>
<protein>
    <submittedName>
        <fullName evidence="2">Uncharacterized protein</fullName>
    </submittedName>
</protein>
<dbReference type="GeneID" id="19309774"/>
<name>S7PXL9_GLOTA</name>